<evidence type="ECO:0000313" key="2">
    <source>
        <dbReference type="Proteomes" id="UP000036890"/>
    </source>
</evidence>
<reference evidence="1 2" key="1">
    <citation type="journal article" date="2012" name="J. Bacteriol.">
        <title>Genome sequence of a novel nicotine-degrading strain, Pseudomonas geniculata N1.</title>
        <authorList>
            <person name="Tang H."/>
            <person name="Yu H."/>
            <person name="Tai C."/>
            <person name="Huang K."/>
            <person name="Liu Y."/>
            <person name="Wang L."/>
            <person name="Yao Y."/>
            <person name="Wu G."/>
            <person name="Xu P."/>
        </authorList>
    </citation>
    <scope>NUCLEOTIDE SEQUENCE [LARGE SCALE GENOMIC DNA]</scope>
    <source>
        <strain evidence="1 2">N1</strain>
    </source>
</reference>
<sequence>MNIHLTLPYPISANRYWAVRVIQKKPKPLAITYVTEDAKSYKAAVGHLARAAGIRVPATGRVGLHIKLFPHRPQDWAKRARKDPHTWDDTVQCIDLGNCEKVLSDALNGIAWVDDKQIRRTLLERMEPDEKGARLEVSIEYLAAAPSLLDGLAA</sequence>
<dbReference type="InterPro" id="IPR008822">
    <property type="entry name" value="Endonuclease_RusA-like"/>
</dbReference>
<dbReference type="AlphaFoldDB" id="A0A0L8AEL8"/>
<dbReference type="GO" id="GO:0006310">
    <property type="term" value="P:DNA recombination"/>
    <property type="evidence" value="ECO:0007669"/>
    <property type="project" value="InterPro"/>
</dbReference>
<dbReference type="EMBL" id="AJLO02000007">
    <property type="protein sequence ID" value="KOF00677.1"/>
    <property type="molecule type" value="Genomic_DNA"/>
</dbReference>
<proteinExistence type="predicted"/>
<dbReference type="Pfam" id="PF05866">
    <property type="entry name" value="RusA"/>
    <property type="match status" value="1"/>
</dbReference>
<dbReference type="Gene3D" id="3.30.1330.70">
    <property type="entry name" value="Holliday junction resolvase RusA"/>
    <property type="match status" value="1"/>
</dbReference>
<dbReference type="GO" id="GO:0006281">
    <property type="term" value="P:DNA repair"/>
    <property type="evidence" value="ECO:0007669"/>
    <property type="project" value="InterPro"/>
</dbReference>
<accession>A0A0L8AEL8</accession>
<comment type="caution">
    <text evidence="1">The sequence shown here is derived from an EMBL/GenBank/DDBJ whole genome shotgun (WGS) entry which is preliminary data.</text>
</comment>
<dbReference type="Proteomes" id="UP000036890">
    <property type="component" value="Unassembled WGS sequence"/>
</dbReference>
<dbReference type="SUPFAM" id="SSF103084">
    <property type="entry name" value="Holliday junction resolvase RusA"/>
    <property type="match status" value="1"/>
</dbReference>
<protein>
    <submittedName>
        <fullName evidence="1">Endodeoxyribonuclease RusA</fullName>
    </submittedName>
</protein>
<dbReference type="GO" id="GO:0000287">
    <property type="term" value="F:magnesium ion binding"/>
    <property type="evidence" value="ECO:0007669"/>
    <property type="project" value="InterPro"/>
</dbReference>
<evidence type="ECO:0000313" key="1">
    <source>
        <dbReference type="EMBL" id="KOF00677.1"/>
    </source>
</evidence>
<name>A0A0L8AEL8_9GAMM</name>
<organism evidence="1 2">
    <name type="scientific">Stenotrophomonas geniculata N1</name>
    <dbReference type="NCBI Taxonomy" id="1167641"/>
    <lineage>
        <taxon>Bacteria</taxon>
        <taxon>Pseudomonadati</taxon>
        <taxon>Pseudomonadota</taxon>
        <taxon>Gammaproteobacteria</taxon>
        <taxon>Lysobacterales</taxon>
        <taxon>Lysobacteraceae</taxon>
        <taxon>Stenotrophomonas</taxon>
    </lineage>
</organism>
<dbReference type="RefSeq" id="WP_010486547.1">
    <property type="nucleotide sequence ID" value="NZ_AJLO02000007.1"/>
</dbReference>
<dbReference type="InterPro" id="IPR036614">
    <property type="entry name" value="RusA-like_sf"/>
</dbReference>
<gene>
    <name evidence="1" type="ORF">W7K_02915</name>
</gene>
<dbReference type="OrthoDB" id="73971at2"/>